<dbReference type="EMBL" id="JABSTV010001248">
    <property type="protein sequence ID" value="KAH7969048.1"/>
    <property type="molecule type" value="Genomic_DNA"/>
</dbReference>
<dbReference type="AlphaFoldDB" id="A0A9D4Q6W3"/>
<proteinExistence type="predicted"/>
<dbReference type="InterPro" id="IPR048912">
    <property type="entry name" value="BetaGal1-like_ABD1"/>
</dbReference>
<dbReference type="VEuPathDB" id="VectorBase:RSAN_030780"/>
<feature type="region of interest" description="Disordered" evidence="1">
    <location>
        <begin position="1"/>
        <end position="61"/>
    </location>
</feature>
<accession>A0A9D4Q6W3</accession>
<feature type="domain" description="Beta-galactosidase 1-like first all-beta" evidence="2">
    <location>
        <begin position="183"/>
        <end position="280"/>
    </location>
</feature>
<evidence type="ECO:0000259" key="2">
    <source>
        <dbReference type="Pfam" id="PF21317"/>
    </source>
</evidence>
<dbReference type="Pfam" id="PF21317">
    <property type="entry name" value="BetaGal_ABD_1"/>
    <property type="match status" value="1"/>
</dbReference>
<sequence>MRHMAPLCPRKGRDAELPTKTDLGPPRCASPAETNPESAPCGDEAVSSSDKEVSGEAEVPQKLSGSLVFQKEAKVKAVERDGSPVIGRFEGKAATPSFRRRRTSDHRAVCLRLVGRLRSNQRQLPRRIPVDLPGRQPPFGRMGGRLEQRHEGLITTRVLAACFPRRDIVARTMRVFGLCSQALVLYDTIVAFLPRDPGRLSVPGLRDRGYVYVNDLYQGVISRMENVFDIMVSISKGQRLSLLVESQGRNAYGDLNDPKGVISDVTLSGIVLTHWNVTAIDERKVLSGNYASIPQKTCCAPGLAVYEAKFTLSSPLDTFLRLDRWKKGM</sequence>
<name>A0A9D4Q6W3_RHISA</name>
<dbReference type="Gene3D" id="2.60.120.260">
    <property type="entry name" value="Galactose-binding domain-like"/>
    <property type="match status" value="1"/>
</dbReference>
<evidence type="ECO:0000313" key="3">
    <source>
        <dbReference type="EMBL" id="KAH7969048.1"/>
    </source>
</evidence>
<reference evidence="3" key="2">
    <citation type="submission" date="2021-09" db="EMBL/GenBank/DDBJ databases">
        <authorList>
            <person name="Jia N."/>
            <person name="Wang J."/>
            <person name="Shi W."/>
            <person name="Du L."/>
            <person name="Sun Y."/>
            <person name="Zhan W."/>
            <person name="Jiang J."/>
            <person name="Wang Q."/>
            <person name="Zhang B."/>
            <person name="Ji P."/>
            <person name="Sakyi L.B."/>
            <person name="Cui X."/>
            <person name="Yuan T."/>
            <person name="Jiang B."/>
            <person name="Yang W."/>
            <person name="Lam T.T.-Y."/>
            <person name="Chang Q."/>
            <person name="Ding S."/>
            <person name="Wang X."/>
            <person name="Zhu J."/>
            <person name="Ruan X."/>
            <person name="Zhao L."/>
            <person name="Wei J."/>
            <person name="Que T."/>
            <person name="Du C."/>
            <person name="Cheng J."/>
            <person name="Dai P."/>
            <person name="Han X."/>
            <person name="Huang E."/>
            <person name="Gao Y."/>
            <person name="Liu J."/>
            <person name="Shao H."/>
            <person name="Ye R."/>
            <person name="Li L."/>
            <person name="Wei W."/>
            <person name="Wang X."/>
            <person name="Wang C."/>
            <person name="Huo Q."/>
            <person name="Li W."/>
            <person name="Guo W."/>
            <person name="Chen H."/>
            <person name="Chen S."/>
            <person name="Zhou L."/>
            <person name="Zhou L."/>
            <person name="Ni X."/>
            <person name="Tian J."/>
            <person name="Zhou Y."/>
            <person name="Sheng Y."/>
            <person name="Liu T."/>
            <person name="Pan Y."/>
            <person name="Xia L."/>
            <person name="Li J."/>
            <person name="Zhao F."/>
            <person name="Cao W."/>
        </authorList>
    </citation>
    <scope>NUCLEOTIDE SEQUENCE</scope>
    <source>
        <strain evidence="3">Rsan-2018</strain>
        <tissue evidence="3">Larvae</tissue>
    </source>
</reference>
<organism evidence="3 4">
    <name type="scientific">Rhipicephalus sanguineus</name>
    <name type="common">Brown dog tick</name>
    <name type="synonym">Ixodes sanguineus</name>
    <dbReference type="NCBI Taxonomy" id="34632"/>
    <lineage>
        <taxon>Eukaryota</taxon>
        <taxon>Metazoa</taxon>
        <taxon>Ecdysozoa</taxon>
        <taxon>Arthropoda</taxon>
        <taxon>Chelicerata</taxon>
        <taxon>Arachnida</taxon>
        <taxon>Acari</taxon>
        <taxon>Parasitiformes</taxon>
        <taxon>Ixodida</taxon>
        <taxon>Ixodoidea</taxon>
        <taxon>Ixodidae</taxon>
        <taxon>Rhipicephalinae</taxon>
        <taxon>Rhipicephalus</taxon>
        <taxon>Rhipicephalus</taxon>
    </lineage>
</organism>
<gene>
    <name evidence="3" type="ORF">HPB52_014071</name>
</gene>
<reference evidence="3" key="1">
    <citation type="journal article" date="2020" name="Cell">
        <title>Large-Scale Comparative Analyses of Tick Genomes Elucidate Their Genetic Diversity and Vector Capacities.</title>
        <authorList>
            <consortium name="Tick Genome and Microbiome Consortium (TIGMIC)"/>
            <person name="Jia N."/>
            <person name="Wang J."/>
            <person name="Shi W."/>
            <person name="Du L."/>
            <person name="Sun Y."/>
            <person name="Zhan W."/>
            <person name="Jiang J.F."/>
            <person name="Wang Q."/>
            <person name="Zhang B."/>
            <person name="Ji P."/>
            <person name="Bell-Sakyi L."/>
            <person name="Cui X.M."/>
            <person name="Yuan T.T."/>
            <person name="Jiang B.G."/>
            <person name="Yang W.F."/>
            <person name="Lam T.T."/>
            <person name="Chang Q.C."/>
            <person name="Ding S.J."/>
            <person name="Wang X.J."/>
            <person name="Zhu J.G."/>
            <person name="Ruan X.D."/>
            <person name="Zhao L."/>
            <person name="Wei J.T."/>
            <person name="Ye R.Z."/>
            <person name="Que T.C."/>
            <person name="Du C.H."/>
            <person name="Zhou Y.H."/>
            <person name="Cheng J.X."/>
            <person name="Dai P.F."/>
            <person name="Guo W.B."/>
            <person name="Han X.H."/>
            <person name="Huang E.J."/>
            <person name="Li L.F."/>
            <person name="Wei W."/>
            <person name="Gao Y.C."/>
            <person name="Liu J.Z."/>
            <person name="Shao H.Z."/>
            <person name="Wang X."/>
            <person name="Wang C.C."/>
            <person name="Yang T.C."/>
            <person name="Huo Q.B."/>
            <person name="Li W."/>
            <person name="Chen H.Y."/>
            <person name="Chen S.E."/>
            <person name="Zhou L.G."/>
            <person name="Ni X.B."/>
            <person name="Tian J.H."/>
            <person name="Sheng Y."/>
            <person name="Liu T."/>
            <person name="Pan Y.S."/>
            <person name="Xia L.Y."/>
            <person name="Li J."/>
            <person name="Zhao F."/>
            <person name="Cao W.C."/>
        </authorList>
    </citation>
    <scope>NUCLEOTIDE SEQUENCE</scope>
    <source>
        <strain evidence="3">Rsan-2018</strain>
    </source>
</reference>
<comment type="caution">
    <text evidence="3">The sequence shown here is derived from an EMBL/GenBank/DDBJ whole genome shotgun (WGS) entry which is preliminary data.</text>
</comment>
<dbReference type="Proteomes" id="UP000821837">
    <property type="component" value="Unassembled WGS sequence"/>
</dbReference>
<keyword evidence="4" id="KW-1185">Reference proteome</keyword>
<evidence type="ECO:0000256" key="1">
    <source>
        <dbReference type="SAM" id="MobiDB-lite"/>
    </source>
</evidence>
<evidence type="ECO:0000313" key="4">
    <source>
        <dbReference type="Proteomes" id="UP000821837"/>
    </source>
</evidence>
<protein>
    <recommendedName>
        <fullName evidence="2">Beta-galactosidase 1-like first all-beta domain-containing protein</fullName>
    </recommendedName>
</protein>